<evidence type="ECO:0000256" key="1">
    <source>
        <dbReference type="ARBA" id="ARBA00004090"/>
    </source>
</evidence>
<accession>H8WYT9</accession>
<dbReference type="Pfam" id="PF03879">
    <property type="entry name" value="Cgr1"/>
    <property type="match status" value="1"/>
</dbReference>
<evidence type="ECO:0000256" key="4">
    <source>
        <dbReference type="ARBA" id="ARBA00021475"/>
    </source>
</evidence>
<evidence type="ECO:0000256" key="5">
    <source>
        <dbReference type="ARBA" id="ARBA00022517"/>
    </source>
</evidence>
<evidence type="ECO:0000313" key="11">
    <source>
        <dbReference type="Proteomes" id="UP000005018"/>
    </source>
</evidence>
<dbReference type="GeneID" id="14537248"/>
<keyword evidence="8" id="KW-0539">Nucleus</keyword>
<dbReference type="eggNOG" id="ENOG502S7VB">
    <property type="taxonomic scope" value="Eukaryota"/>
</dbReference>
<evidence type="ECO:0000256" key="9">
    <source>
        <dbReference type="SAM" id="MobiDB-lite"/>
    </source>
</evidence>
<evidence type="ECO:0000256" key="2">
    <source>
        <dbReference type="ARBA" id="ARBA00004604"/>
    </source>
</evidence>
<dbReference type="Proteomes" id="UP000005018">
    <property type="component" value="Chromosome 1"/>
</dbReference>
<proteinExistence type="inferred from homology"/>
<evidence type="ECO:0000256" key="3">
    <source>
        <dbReference type="ARBA" id="ARBA00007869"/>
    </source>
</evidence>
<sequence>MMSDLLLTLSNIRFGSKCLKKVNHDTPVSHSLVQKTIKKINSMSSLLLLHLVISMSSTSNLEYEKIPKRYIDPLAPKDKSEGSRVNGKDWKIKKDAFRVKTLGVSKPNSFKERELKKLQEQQYKERLKELKEEKESLKKQKIDDLKRRREIKAEKERHEKLAAKMHQKKVERLKKREKRNKLLKER</sequence>
<keyword evidence="7" id="KW-0175">Coiled coil</keyword>
<evidence type="ECO:0000313" key="10">
    <source>
        <dbReference type="EMBL" id="CCG21571.1"/>
    </source>
</evidence>
<dbReference type="InterPro" id="IPR005579">
    <property type="entry name" value="Cgr1-like"/>
</dbReference>
<dbReference type="HOGENOM" id="CLU_125051_0_1_1"/>
<gene>
    <name evidence="10" type="ORF">CORT_0A11855</name>
</gene>
<dbReference type="KEGG" id="cot:CORT_0A11855"/>
<dbReference type="RefSeq" id="XP_003867009.1">
    <property type="nucleotide sequence ID" value="XM_003866961.1"/>
</dbReference>
<reference evidence="10 11" key="1">
    <citation type="journal article" date="2012" name="PLoS ONE">
        <title>Sequence and analysis of the genome of the pathogenic yeast Candida orthopsilosis.</title>
        <authorList>
            <person name="Riccombeni A."/>
            <person name="Vidanes G."/>
            <person name="Proux-Wera E."/>
            <person name="Wolfe K.H."/>
            <person name="Butler G."/>
        </authorList>
    </citation>
    <scope>NUCLEOTIDE SEQUENCE [LARGE SCALE GENOMIC DNA]</scope>
    <source>
        <strain evidence="10 11">Co 90-125</strain>
    </source>
</reference>
<dbReference type="GO" id="GO:0006364">
    <property type="term" value="P:rRNA processing"/>
    <property type="evidence" value="ECO:0007669"/>
    <property type="project" value="UniProtKB-KW"/>
</dbReference>
<evidence type="ECO:0000256" key="8">
    <source>
        <dbReference type="ARBA" id="ARBA00023242"/>
    </source>
</evidence>
<protein>
    <recommendedName>
        <fullName evidence="4">rRNA-processing protein CGR1</fullName>
    </recommendedName>
</protein>
<comment type="similarity">
    <text evidence="3">Belongs to the CGR1 family.</text>
</comment>
<dbReference type="EMBL" id="HE681719">
    <property type="protein sequence ID" value="CCG21571.1"/>
    <property type="molecule type" value="Genomic_DNA"/>
</dbReference>
<dbReference type="GO" id="GO:0005730">
    <property type="term" value="C:nucleolus"/>
    <property type="evidence" value="ECO:0007669"/>
    <property type="project" value="UniProtKB-SubCell"/>
</dbReference>
<dbReference type="AlphaFoldDB" id="H8WYT9"/>
<comment type="subcellular location">
    <subcellularLocation>
        <location evidence="2">Nucleus</location>
        <location evidence="2">Nucleolus</location>
    </subcellularLocation>
</comment>
<keyword evidence="6" id="KW-0698">rRNA processing</keyword>
<keyword evidence="11" id="KW-1185">Reference proteome</keyword>
<comment type="function">
    <text evidence="1">Involved in nucleolar integrity and required for processing of the pre-rRNA for the 60S ribosome subunit.</text>
</comment>
<evidence type="ECO:0000256" key="6">
    <source>
        <dbReference type="ARBA" id="ARBA00022552"/>
    </source>
</evidence>
<feature type="region of interest" description="Disordered" evidence="9">
    <location>
        <begin position="130"/>
        <end position="186"/>
    </location>
</feature>
<name>H8WYT9_CANO9</name>
<evidence type="ECO:0000256" key="7">
    <source>
        <dbReference type="ARBA" id="ARBA00023054"/>
    </source>
</evidence>
<dbReference type="OrthoDB" id="3942380at2759"/>
<keyword evidence="5" id="KW-0690">Ribosome biogenesis</keyword>
<feature type="compositionally biased region" description="Basic residues" evidence="9">
    <location>
        <begin position="163"/>
        <end position="179"/>
    </location>
</feature>
<organism evidence="10 11">
    <name type="scientific">Candida orthopsilosis (strain 90-125)</name>
    <name type="common">Yeast</name>
    <dbReference type="NCBI Taxonomy" id="1136231"/>
    <lineage>
        <taxon>Eukaryota</taxon>
        <taxon>Fungi</taxon>
        <taxon>Dikarya</taxon>
        <taxon>Ascomycota</taxon>
        <taxon>Saccharomycotina</taxon>
        <taxon>Pichiomycetes</taxon>
        <taxon>Debaryomycetaceae</taxon>
        <taxon>Candida/Lodderomyces clade</taxon>
        <taxon>Candida</taxon>
    </lineage>
</organism>
<feature type="compositionally biased region" description="Basic and acidic residues" evidence="9">
    <location>
        <begin position="130"/>
        <end position="162"/>
    </location>
</feature>